<organism evidence="2 3">
    <name type="scientific">Halioxenophilus aromaticivorans</name>
    <dbReference type="NCBI Taxonomy" id="1306992"/>
    <lineage>
        <taxon>Bacteria</taxon>
        <taxon>Pseudomonadati</taxon>
        <taxon>Pseudomonadota</taxon>
        <taxon>Gammaproteobacteria</taxon>
        <taxon>Alteromonadales</taxon>
        <taxon>Alteromonadaceae</taxon>
        <taxon>Halioxenophilus</taxon>
    </lineage>
</organism>
<feature type="transmembrane region" description="Helical" evidence="1">
    <location>
        <begin position="43"/>
        <end position="65"/>
    </location>
</feature>
<sequence length="69" mass="7470">MARVAACIGLDSFGWRLILIGQAWSGSWGGVAVIVEAVVRCGVLLLTFFCVFRAIAFVSSIIRVVRQNV</sequence>
<keyword evidence="3" id="KW-1185">Reference proteome</keyword>
<name>A0AAV3U2L8_9ALTE</name>
<protein>
    <submittedName>
        <fullName evidence="2">Uncharacterized protein</fullName>
    </submittedName>
</protein>
<proteinExistence type="predicted"/>
<dbReference type="AlphaFoldDB" id="A0AAV3U2L8"/>
<dbReference type="EMBL" id="BAABLX010000009">
    <property type="protein sequence ID" value="GAA4939920.1"/>
    <property type="molecule type" value="Genomic_DNA"/>
</dbReference>
<keyword evidence="1" id="KW-0812">Transmembrane</keyword>
<accession>A0AAV3U2L8</accession>
<evidence type="ECO:0000313" key="2">
    <source>
        <dbReference type="EMBL" id="GAA4939920.1"/>
    </source>
</evidence>
<evidence type="ECO:0000313" key="3">
    <source>
        <dbReference type="Proteomes" id="UP001409585"/>
    </source>
</evidence>
<reference evidence="3" key="1">
    <citation type="journal article" date="2019" name="Int. J. Syst. Evol. Microbiol.">
        <title>The Global Catalogue of Microorganisms (GCM) 10K type strain sequencing project: providing services to taxonomists for standard genome sequencing and annotation.</title>
        <authorList>
            <consortium name="The Broad Institute Genomics Platform"/>
            <consortium name="The Broad Institute Genome Sequencing Center for Infectious Disease"/>
            <person name="Wu L."/>
            <person name="Ma J."/>
        </authorList>
    </citation>
    <scope>NUCLEOTIDE SEQUENCE [LARGE SCALE GENOMIC DNA]</scope>
    <source>
        <strain evidence="3">JCM 19134</strain>
    </source>
</reference>
<evidence type="ECO:0000256" key="1">
    <source>
        <dbReference type="SAM" id="Phobius"/>
    </source>
</evidence>
<keyword evidence="1" id="KW-1133">Transmembrane helix</keyword>
<keyword evidence="1" id="KW-0472">Membrane</keyword>
<comment type="caution">
    <text evidence="2">The sequence shown here is derived from an EMBL/GenBank/DDBJ whole genome shotgun (WGS) entry which is preliminary data.</text>
</comment>
<dbReference type="Proteomes" id="UP001409585">
    <property type="component" value="Unassembled WGS sequence"/>
</dbReference>
<gene>
    <name evidence="2" type="ORF">GCM10025791_17800</name>
</gene>